<dbReference type="AlphaFoldDB" id="A0A6J4L678"/>
<name>A0A6J4L678_9BACT</name>
<accession>A0A6J4L678</accession>
<proteinExistence type="predicted"/>
<sequence>MAGSGSVSAQLESRHFYNTGDAVQHVAGGMGEIVEGFALWAVVRWEDGRQEEVDQLDPTIWVVERASRE</sequence>
<evidence type="ECO:0000313" key="1">
    <source>
        <dbReference type="EMBL" id="CAA9325139.1"/>
    </source>
</evidence>
<dbReference type="EMBL" id="CADCTW010000101">
    <property type="protein sequence ID" value="CAA9325139.1"/>
    <property type="molecule type" value="Genomic_DNA"/>
</dbReference>
<organism evidence="1">
    <name type="scientific">uncultured Gemmatimonadota bacterium</name>
    <dbReference type="NCBI Taxonomy" id="203437"/>
    <lineage>
        <taxon>Bacteria</taxon>
        <taxon>Pseudomonadati</taxon>
        <taxon>Gemmatimonadota</taxon>
        <taxon>environmental samples</taxon>
    </lineage>
</organism>
<protein>
    <submittedName>
        <fullName evidence="1">Uncharacterized protein</fullName>
    </submittedName>
</protein>
<reference evidence="1" key="1">
    <citation type="submission" date="2020-02" db="EMBL/GenBank/DDBJ databases">
        <authorList>
            <person name="Meier V. D."/>
        </authorList>
    </citation>
    <scope>NUCLEOTIDE SEQUENCE</scope>
    <source>
        <strain evidence="1">AVDCRST_MAG68</strain>
    </source>
</reference>
<gene>
    <name evidence="1" type="ORF">AVDCRST_MAG68-2044</name>
</gene>